<dbReference type="InterPro" id="IPR051783">
    <property type="entry name" value="NAD(P)-dependent_oxidoreduct"/>
</dbReference>
<sequence length="276" mass="30012">MSKDTLPKIAIIGAGWLGKPLAQQLLSQDYPLTVSCSHIDKAASLTIAGVPAVSATLSEEPQGDWQGLLANKDIAICLLPASRGNHANSPLAVQIKQLLLMLKQYNVGKFIFVSSTSIYQKTNNALAETAPLNPSSTVYAAEQLIQQQQDVEYTIIRFAGLISEDRNPTRSLSKKSTSGHIFDAGKSPVNLIHQNDAIGVIQAVIKQQCWGEILNACSDQHASRQVFYQQGAKQLGITIPSFSDDNSKPNCIIANDKLKQQLNYQFKHNSATDLVI</sequence>
<proteinExistence type="predicted"/>
<evidence type="ECO:0000259" key="1">
    <source>
        <dbReference type="Pfam" id="PF13460"/>
    </source>
</evidence>
<dbReference type="EMBL" id="CP044399">
    <property type="protein sequence ID" value="QFI39358.1"/>
    <property type="molecule type" value="Genomic_DNA"/>
</dbReference>
<accession>A0A5J6WQ76</accession>
<dbReference type="AlphaFoldDB" id="A0A5J6WQ76"/>
<protein>
    <submittedName>
        <fullName evidence="2">NAD(P)H-binding protein</fullName>
    </submittedName>
</protein>
<dbReference type="RefSeq" id="WP_019442555.1">
    <property type="nucleotide sequence ID" value="NZ_ALOE01000032.1"/>
</dbReference>
<keyword evidence="3" id="KW-1185">Reference proteome</keyword>
<dbReference type="InterPro" id="IPR036291">
    <property type="entry name" value="NAD(P)-bd_dom_sf"/>
</dbReference>
<gene>
    <name evidence="2" type="ORF">FR932_16700</name>
</gene>
<evidence type="ECO:0000313" key="2">
    <source>
        <dbReference type="EMBL" id="QFI39358.1"/>
    </source>
</evidence>
<evidence type="ECO:0000313" key="3">
    <source>
        <dbReference type="Proteomes" id="UP000327424"/>
    </source>
</evidence>
<organism evidence="2 3">
    <name type="scientific">Moritella marina ATCC 15381</name>
    <dbReference type="NCBI Taxonomy" id="1202962"/>
    <lineage>
        <taxon>Bacteria</taxon>
        <taxon>Pseudomonadati</taxon>
        <taxon>Pseudomonadota</taxon>
        <taxon>Gammaproteobacteria</taxon>
        <taxon>Alteromonadales</taxon>
        <taxon>Moritellaceae</taxon>
        <taxon>Moritella</taxon>
    </lineage>
</organism>
<reference evidence="2 3" key="1">
    <citation type="submission" date="2019-09" db="EMBL/GenBank/DDBJ databases">
        <title>Hybrid Assembly of the complete Genome of the Deep-Sea Bacterium Moritella marina from long Nanopore and Illumina reads.</title>
        <authorList>
            <person name="Magin S."/>
            <person name="Georgoulis A."/>
            <person name="Papadimitriou K."/>
            <person name="Iliakis G."/>
            <person name="Vorgias C.E."/>
        </authorList>
    </citation>
    <scope>NUCLEOTIDE SEQUENCE [LARGE SCALE GENOMIC DNA]</scope>
    <source>
        <strain evidence="2 3">MP-1</strain>
    </source>
</reference>
<dbReference type="GO" id="GO:0005737">
    <property type="term" value="C:cytoplasm"/>
    <property type="evidence" value="ECO:0007669"/>
    <property type="project" value="TreeGrafter"/>
</dbReference>
<name>A0A5J6WQ76_MORMI</name>
<dbReference type="Pfam" id="PF13460">
    <property type="entry name" value="NAD_binding_10"/>
    <property type="match status" value="1"/>
</dbReference>
<dbReference type="KEGG" id="mmaa:FR932_16700"/>
<dbReference type="PANTHER" id="PTHR48079:SF6">
    <property type="entry name" value="NAD(P)-BINDING DOMAIN-CONTAINING PROTEIN-RELATED"/>
    <property type="match status" value="1"/>
</dbReference>
<dbReference type="InterPro" id="IPR016040">
    <property type="entry name" value="NAD(P)-bd_dom"/>
</dbReference>
<dbReference type="GO" id="GO:0004029">
    <property type="term" value="F:aldehyde dehydrogenase (NAD+) activity"/>
    <property type="evidence" value="ECO:0007669"/>
    <property type="project" value="TreeGrafter"/>
</dbReference>
<dbReference type="Proteomes" id="UP000327424">
    <property type="component" value="Chromosome"/>
</dbReference>
<dbReference type="Gene3D" id="3.40.50.720">
    <property type="entry name" value="NAD(P)-binding Rossmann-like Domain"/>
    <property type="match status" value="1"/>
</dbReference>
<dbReference type="PANTHER" id="PTHR48079">
    <property type="entry name" value="PROTEIN YEEZ"/>
    <property type="match status" value="1"/>
</dbReference>
<dbReference type="OrthoDB" id="751203at2"/>
<dbReference type="SUPFAM" id="SSF51735">
    <property type="entry name" value="NAD(P)-binding Rossmann-fold domains"/>
    <property type="match status" value="1"/>
</dbReference>
<feature type="domain" description="NAD(P)-binding" evidence="1">
    <location>
        <begin position="14"/>
        <end position="176"/>
    </location>
</feature>